<evidence type="ECO:0000256" key="1">
    <source>
        <dbReference type="ARBA" id="ARBA00004418"/>
    </source>
</evidence>
<dbReference type="InterPro" id="IPR038484">
    <property type="entry name" value="MucB/RseB_C_sf"/>
</dbReference>
<dbReference type="EMBL" id="JAAOCA010000002">
    <property type="protein sequence ID" value="MBD1597502.1"/>
    <property type="molecule type" value="Genomic_DNA"/>
</dbReference>
<proteinExistence type="inferred from homology"/>
<comment type="similarity">
    <text evidence="2">Belongs to the RseB family.</text>
</comment>
<evidence type="ECO:0000256" key="2">
    <source>
        <dbReference type="ARBA" id="ARBA00008150"/>
    </source>
</evidence>
<feature type="domain" description="MucB/RseB N-terminal" evidence="6">
    <location>
        <begin position="24"/>
        <end position="188"/>
    </location>
</feature>
<comment type="caution">
    <text evidence="8">The sequence shown here is derived from an EMBL/GenBank/DDBJ whole genome shotgun (WGS) entry which is preliminary data.</text>
</comment>
<protein>
    <submittedName>
        <fullName evidence="8">RNA polymerase subunit sigma</fullName>
    </submittedName>
</protein>
<dbReference type="InterPro" id="IPR005588">
    <property type="entry name" value="MucB_RseB"/>
</dbReference>
<evidence type="ECO:0000313" key="9">
    <source>
        <dbReference type="Proteomes" id="UP000805841"/>
    </source>
</evidence>
<accession>A0ABR7YWC8</accession>
<keyword evidence="3 5" id="KW-0732">Signal</keyword>
<reference evidence="8 9" key="1">
    <citation type="journal article" date="2020" name="Insects">
        <title>Bacteria Belonging to Pseudomonas typographi sp. nov. from the Bark Beetle Ips typographus Have Genomic Potential to Aid in the Host Ecology.</title>
        <authorList>
            <person name="Peral-Aranega E."/>
            <person name="Saati-Santamaria Z."/>
            <person name="Kolarik M."/>
            <person name="Rivas R."/>
            <person name="Garcia-Fraile P."/>
        </authorList>
    </citation>
    <scope>NUCLEOTIDE SEQUENCE [LARGE SCALE GENOMIC DNA]</scope>
    <source>
        <strain evidence="8 9">CA3A</strain>
    </source>
</reference>
<gene>
    <name evidence="8" type="ORF">HAQ05_02075</name>
</gene>
<dbReference type="InterPro" id="IPR033434">
    <property type="entry name" value="MucB/RseB_N"/>
</dbReference>
<dbReference type="CDD" id="cd16327">
    <property type="entry name" value="RseB"/>
    <property type="match status" value="1"/>
</dbReference>
<evidence type="ECO:0000259" key="7">
    <source>
        <dbReference type="Pfam" id="PF17188"/>
    </source>
</evidence>
<evidence type="ECO:0000256" key="5">
    <source>
        <dbReference type="SAM" id="SignalP"/>
    </source>
</evidence>
<dbReference type="Pfam" id="PF03888">
    <property type="entry name" value="MucB_RseB"/>
    <property type="match status" value="1"/>
</dbReference>
<evidence type="ECO:0000259" key="6">
    <source>
        <dbReference type="Pfam" id="PF03888"/>
    </source>
</evidence>
<feature type="chain" id="PRO_5046664856" evidence="5">
    <location>
        <begin position="22"/>
        <end position="324"/>
    </location>
</feature>
<name>A0ABR7YWC8_9PSED</name>
<dbReference type="Gene3D" id="3.30.200.100">
    <property type="entry name" value="MucB/RseB, C-terminal domain"/>
    <property type="match status" value="1"/>
</dbReference>
<dbReference type="InterPro" id="IPR033436">
    <property type="entry name" value="MucB/RseB_C"/>
</dbReference>
<keyword evidence="9" id="KW-1185">Reference proteome</keyword>
<dbReference type="PANTHER" id="PTHR38782:SF1">
    <property type="entry name" value="SIGMA-E FACTOR REGULATORY PROTEIN RSEB"/>
    <property type="match status" value="1"/>
</dbReference>
<dbReference type="PANTHER" id="PTHR38782">
    <property type="match status" value="1"/>
</dbReference>
<dbReference type="RefSeq" id="WP_190416926.1">
    <property type="nucleotide sequence ID" value="NZ_JAAOCA010000002.1"/>
</dbReference>
<evidence type="ECO:0000313" key="8">
    <source>
        <dbReference type="EMBL" id="MBD1597502.1"/>
    </source>
</evidence>
<organism evidence="8 9">
    <name type="scientific">Pseudomonas typographi</name>
    <dbReference type="NCBI Taxonomy" id="2715964"/>
    <lineage>
        <taxon>Bacteria</taxon>
        <taxon>Pseudomonadati</taxon>
        <taxon>Pseudomonadota</taxon>
        <taxon>Gammaproteobacteria</taxon>
        <taxon>Pseudomonadales</taxon>
        <taxon>Pseudomonadaceae</taxon>
        <taxon>Pseudomonas</taxon>
    </lineage>
</organism>
<dbReference type="Proteomes" id="UP000805841">
    <property type="component" value="Unassembled WGS sequence"/>
</dbReference>
<dbReference type="Gene3D" id="2.50.20.10">
    <property type="entry name" value="Lipoprotein localisation LolA/LolB/LppX"/>
    <property type="match status" value="1"/>
</dbReference>
<feature type="signal peptide" evidence="5">
    <location>
        <begin position="1"/>
        <end position="21"/>
    </location>
</feature>
<dbReference type="PIRSF" id="PIRSF005427">
    <property type="entry name" value="RseB"/>
    <property type="match status" value="1"/>
</dbReference>
<sequence>MRALPLLSLLIGSCLAMKVQAAPDAAQWLDRLSGAEHTQSFQGTFVYERSGSFSTHDIWHLADHGKVTERVLQLDGSAQEVLRSAGVTQCVSGSLVPGVNAVPGSSHREFDPLKLMSWYDLKVAGRSRVAGRPAVIVTLTPKDSNRYGFELHLDEQTALPLKSLLLTERGQLLERFQYTRFNTREPSAEDLAASRNCKPVVAEARPAAAEQAPQPLAALGWRSDWLPAGFELVESQVGKAADNGVPLTRLMYDDGLTRFSVFFEPLQGAQASDARTQLGPTSAVSRRQSTADGDVMVTVVGEVPLGTAERVALSMHPLPAQPRQ</sequence>
<evidence type="ECO:0000256" key="4">
    <source>
        <dbReference type="ARBA" id="ARBA00022764"/>
    </source>
</evidence>
<comment type="subcellular location">
    <subcellularLocation>
        <location evidence="1">Periplasm</location>
    </subcellularLocation>
</comment>
<dbReference type="Pfam" id="PF17188">
    <property type="entry name" value="MucB_RseB_C"/>
    <property type="match status" value="1"/>
</dbReference>
<evidence type="ECO:0000256" key="3">
    <source>
        <dbReference type="ARBA" id="ARBA00022729"/>
    </source>
</evidence>
<keyword evidence="4" id="KW-0574">Periplasm</keyword>
<feature type="domain" description="MucB/RseB C-terminal" evidence="7">
    <location>
        <begin position="218"/>
        <end position="315"/>
    </location>
</feature>